<proteinExistence type="predicted"/>
<evidence type="ECO:0000256" key="1">
    <source>
        <dbReference type="SAM" id="MobiDB-lite"/>
    </source>
</evidence>
<comment type="caution">
    <text evidence="2">The sequence shown here is derived from an EMBL/GenBank/DDBJ whole genome shotgun (WGS) entry which is preliminary data.</text>
</comment>
<feature type="compositionally biased region" description="Acidic residues" evidence="1">
    <location>
        <begin position="142"/>
        <end position="159"/>
    </location>
</feature>
<evidence type="ECO:0000313" key="3">
    <source>
        <dbReference type="Proteomes" id="UP000281431"/>
    </source>
</evidence>
<dbReference type="EMBL" id="REFZ01000025">
    <property type="protein sequence ID" value="RQG96242.1"/>
    <property type="molecule type" value="Genomic_DNA"/>
</dbReference>
<dbReference type="PROSITE" id="PS51257">
    <property type="entry name" value="PROKAR_LIPOPROTEIN"/>
    <property type="match status" value="1"/>
</dbReference>
<dbReference type="OrthoDB" id="204924at2157"/>
<accession>A0A3N6NC17</accession>
<organism evidence="2 3">
    <name type="scientific">Natrarchaeobius chitinivorans</name>
    <dbReference type="NCBI Taxonomy" id="1679083"/>
    <lineage>
        <taxon>Archaea</taxon>
        <taxon>Methanobacteriati</taxon>
        <taxon>Methanobacteriota</taxon>
        <taxon>Stenosarchaea group</taxon>
        <taxon>Halobacteria</taxon>
        <taxon>Halobacteriales</taxon>
        <taxon>Natrialbaceae</taxon>
        <taxon>Natrarchaeobius</taxon>
    </lineage>
</organism>
<reference evidence="2 3" key="1">
    <citation type="submission" date="2018-10" db="EMBL/GenBank/DDBJ databases">
        <title>Natrarchaeobius chitinivorans gen. nov., sp. nov., and Natrarchaeobius haloalkaliphilus sp. nov., alkaliphilic, chitin-utilizing haloarchaea from hypersaline alkaline lakes.</title>
        <authorList>
            <person name="Sorokin D.Y."/>
            <person name="Elcheninov A.G."/>
            <person name="Kostrikina N.A."/>
            <person name="Bale N.J."/>
            <person name="Sinninghe Damste J.S."/>
            <person name="Khijniak T.V."/>
            <person name="Kublanov I.V."/>
            <person name="Toshchakov S.V."/>
        </authorList>
    </citation>
    <scope>NUCLEOTIDE SEQUENCE [LARGE SCALE GENOMIC DNA]</scope>
    <source>
        <strain evidence="2 3">AArcht7</strain>
    </source>
</reference>
<feature type="region of interest" description="Disordered" evidence="1">
    <location>
        <begin position="131"/>
        <end position="159"/>
    </location>
</feature>
<keyword evidence="3" id="KW-1185">Reference proteome</keyword>
<gene>
    <name evidence="2" type="ORF">EA472_20525</name>
</gene>
<protein>
    <submittedName>
        <fullName evidence="2">Uncharacterized protein</fullName>
    </submittedName>
</protein>
<evidence type="ECO:0000313" key="2">
    <source>
        <dbReference type="EMBL" id="RQG96242.1"/>
    </source>
</evidence>
<dbReference type="AlphaFoldDB" id="A0A3N6NC17"/>
<sequence>MNRRTVLGSASALAAASLAGCIEGVQEHFEGSFQGIVPIEIHSEADGYYNVRLEAYERETNRQTYDEGYAVTAGETVGPPHLEATYQSLRVVKFGPDGEDQADVREVSITPNTELVLIYIHDDDLVVDVRRGETDGTGNETADSDAEPNDSADGETESG</sequence>
<dbReference type="Proteomes" id="UP000281431">
    <property type="component" value="Unassembled WGS sequence"/>
</dbReference>
<name>A0A3N6NC17_NATCH</name>